<dbReference type="Proteomes" id="UP000193642">
    <property type="component" value="Unassembled WGS sequence"/>
</dbReference>
<feature type="domain" description="CAP-Gly" evidence="8">
    <location>
        <begin position="410"/>
        <end position="449"/>
    </location>
</feature>
<dbReference type="Pfam" id="PF14295">
    <property type="entry name" value="PAN_4"/>
    <property type="match status" value="1"/>
</dbReference>
<evidence type="ECO:0000256" key="5">
    <source>
        <dbReference type="ARBA" id="ARBA00022989"/>
    </source>
</evidence>
<keyword evidence="10" id="KW-1185">Reference proteome</keyword>
<keyword evidence="6" id="KW-0472">Membrane</keyword>
<keyword evidence="3" id="KW-0812">Transmembrane</keyword>
<dbReference type="SUPFAM" id="SSF57414">
    <property type="entry name" value="Hairpin loop containing domain-like"/>
    <property type="match status" value="1"/>
</dbReference>
<reference evidence="9 10" key="1">
    <citation type="submission" date="2016-07" db="EMBL/GenBank/DDBJ databases">
        <title>Pervasive Adenine N6-methylation of Active Genes in Fungi.</title>
        <authorList>
            <consortium name="DOE Joint Genome Institute"/>
            <person name="Mondo S.J."/>
            <person name="Dannebaum R.O."/>
            <person name="Kuo R.C."/>
            <person name="Labutti K."/>
            <person name="Haridas S."/>
            <person name="Kuo A."/>
            <person name="Salamov A."/>
            <person name="Ahrendt S.R."/>
            <person name="Lipzen A."/>
            <person name="Sullivan W."/>
            <person name="Andreopoulos W.B."/>
            <person name="Clum A."/>
            <person name="Lindquist E."/>
            <person name="Daum C."/>
            <person name="Ramamoorthy G.K."/>
            <person name="Gryganskyi A."/>
            <person name="Culley D."/>
            <person name="Magnuson J.K."/>
            <person name="James T.Y."/>
            <person name="O'Malley M.A."/>
            <person name="Stajich J.E."/>
            <person name="Spatafora J.W."/>
            <person name="Visel A."/>
            <person name="Grigoriev I.V."/>
        </authorList>
    </citation>
    <scope>NUCLEOTIDE SEQUENCE [LARGE SCALE GENOMIC DNA]</scope>
    <source>
        <strain evidence="9 10">JEL800</strain>
    </source>
</reference>
<evidence type="ECO:0000313" key="9">
    <source>
        <dbReference type="EMBL" id="ORY45160.1"/>
    </source>
</evidence>
<dbReference type="InterPro" id="IPR000938">
    <property type="entry name" value="CAP-Gly_domain"/>
</dbReference>
<evidence type="ECO:0000256" key="4">
    <source>
        <dbReference type="ARBA" id="ARBA00022968"/>
    </source>
</evidence>
<gene>
    <name evidence="9" type="ORF">BCR33DRAFT_716492</name>
</gene>
<dbReference type="Gene3D" id="3.50.4.10">
    <property type="entry name" value="Hepatocyte Growth Factor"/>
    <property type="match status" value="1"/>
</dbReference>
<evidence type="ECO:0000256" key="6">
    <source>
        <dbReference type="ARBA" id="ARBA00023136"/>
    </source>
</evidence>
<evidence type="ECO:0000313" key="10">
    <source>
        <dbReference type="Proteomes" id="UP000193642"/>
    </source>
</evidence>
<name>A0A1Y2CDM5_9FUNG</name>
<dbReference type="PANTHER" id="PTHR23033">
    <property type="entry name" value="BETA1,3-GALACTOSYLTRANSFERASE"/>
    <property type="match status" value="1"/>
</dbReference>
<dbReference type="PROSITE" id="PS50245">
    <property type="entry name" value="CAP_GLY_2"/>
    <property type="match status" value="1"/>
</dbReference>
<dbReference type="InterPro" id="IPR026050">
    <property type="entry name" value="C1GALT1/C1GALT1_chp1"/>
</dbReference>
<dbReference type="InterPro" id="IPR003609">
    <property type="entry name" value="Pan_app"/>
</dbReference>
<comment type="similarity">
    <text evidence="2">Belongs to the glycosyltransferase 31 family. Beta3-Gal-T subfamily.</text>
</comment>
<dbReference type="OrthoDB" id="414175at2759"/>
<dbReference type="Gene3D" id="3.90.550.50">
    <property type="match status" value="1"/>
</dbReference>
<evidence type="ECO:0000259" key="8">
    <source>
        <dbReference type="PROSITE" id="PS50245"/>
    </source>
</evidence>
<evidence type="ECO:0000256" key="2">
    <source>
        <dbReference type="ARBA" id="ARBA00006462"/>
    </source>
</evidence>
<protein>
    <recommendedName>
        <fullName evidence="8">CAP-Gly domain-containing protein</fullName>
    </recommendedName>
</protein>
<dbReference type="STRING" id="329046.A0A1Y2CDM5"/>
<evidence type="ECO:0000256" key="3">
    <source>
        <dbReference type="ARBA" id="ARBA00022692"/>
    </source>
</evidence>
<feature type="signal peptide" evidence="7">
    <location>
        <begin position="1"/>
        <end position="30"/>
    </location>
</feature>
<proteinExistence type="inferred from homology"/>
<evidence type="ECO:0000256" key="1">
    <source>
        <dbReference type="ARBA" id="ARBA00004606"/>
    </source>
</evidence>
<comment type="subcellular location">
    <subcellularLocation>
        <location evidence="1">Membrane</location>
        <topology evidence="1">Single-pass type II membrane protein</topology>
    </subcellularLocation>
</comment>
<dbReference type="EMBL" id="MCGO01000020">
    <property type="protein sequence ID" value="ORY45160.1"/>
    <property type="molecule type" value="Genomic_DNA"/>
</dbReference>
<keyword evidence="4" id="KW-0735">Signal-anchor</keyword>
<comment type="caution">
    <text evidence="9">The sequence shown here is derived from an EMBL/GenBank/DDBJ whole genome shotgun (WGS) entry which is preliminary data.</text>
</comment>
<dbReference type="PANTHER" id="PTHR23033:SF47">
    <property type="entry name" value="APPLE DOMAIN-CONTAINING PROTEIN-RELATED"/>
    <property type="match status" value="1"/>
</dbReference>
<evidence type="ECO:0000256" key="7">
    <source>
        <dbReference type="SAM" id="SignalP"/>
    </source>
</evidence>
<feature type="chain" id="PRO_5012101484" description="CAP-Gly domain-containing protein" evidence="7">
    <location>
        <begin position="31"/>
        <end position="449"/>
    </location>
</feature>
<accession>A0A1Y2CDM5</accession>
<dbReference type="GO" id="GO:0016020">
    <property type="term" value="C:membrane"/>
    <property type="evidence" value="ECO:0007669"/>
    <property type="project" value="UniProtKB-SubCell"/>
</dbReference>
<dbReference type="AlphaFoldDB" id="A0A1Y2CDM5"/>
<keyword evidence="5" id="KW-1133">Transmembrane helix</keyword>
<organism evidence="9 10">
    <name type="scientific">Rhizoclosmatium globosum</name>
    <dbReference type="NCBI Taxonomy" id="329046"/>
    <lineage>
        <taxon>Eukaryota</taxon>
        <taxon>Fungi</taxon>
        <taxon>Fungi incertae sedis</taxon>
        <taxon>Chytridiomycota</taxon>
        <taxon>Chytridiomycota incertae sedis</taxon>
        <taxon>Chytridiomycetes</taxon>
        <taxon>Chytridiales</taxon>
        <taxon>Chytriomycetaceae</taxon>
        <taxon>Rhizoclosmatium</taxon>
    </lineage>
</organism>
<keyword evidence="7" id="KW-0732">Signal</keyword>
<sequence length="449" mass="50561">MRLVTPRSALVTVTILLLLAVISILEFARNQNPVLPLVNDGLERNPLVNNSQHSQQLKPTRGKYPNIAIALKTGSETAASRSAIQILTFLKDVSNLLVVAEAPGHKIGEVVVEDVYNGVYEAAQERLRVKESQRLLARRGVLEKDQSVAGQHAKCHKNLPAFQLLQTRYPNADWYIMFDDDSFVFLENLAAYLHSRRKPPILHWPINRFKGCDGPRFAQGGAGIVISRGALSRANIDACTLKYKSCWAGDIRVGLCMRDAGVLVQHREGFYGLPPNAQFVWPDRGCSIPFVFHHALPRQVQALWDVQRWVSARNRGVEKTRKEEESEAGVFDVVTMADLYQYLHTEDPRIRVTANELRMQNNTDVRGRAVQYQEVTSPELCLSACEEDEKCVGWTYDIATHWCWMKYGPGKMENRDGMWGGVLLERYKCEDPLAGVMGVGNGTRNGVRF</sequence>